<reference evidence="1" key="1">
    <citation type="submission" date="2025-08" db="UniProtKB">
        <authorList>
            <consortium name="RefSeq"/>
        </authorList>
    </citation>
    <scope>IDENTIFICATION</scope>
</reference>
<accession>A0A6P4FPR1</accession>
<gene>
    <name evidence="1" type="primary">LOC108051740</name>
</gene>
<protein>
    <submittedName>
        <fullName evidence="1">Uncharacterized protein LOC108051740</fullName>
    </submittedName>
</protein>
<name>A0A6P4FPR1_DRORH</name>
<proteinExistence type="predicted"/>
<dbReference type="RefSeq" id="XP_016989443.1">
    <property type="nucleotide sequence ID" value="XM_017133954.1"/>
</dbReference>
<dbReference type="OrthoDB" id="7861545at2759"/>
<evidence type="ECO:0000313" key="1">
    <source>
        <dbReference type="RefSeq" id="XP_016989443.1"/>
    </source>
</evidence>
<dbReference type="AlphaFoldDB" id="A0A6P4FPR1"/>
<sequence>MGIFLIPLVDRQNNVGTCYINFLQQNANCTTPICPVYGKSAKIPQSDEQTILQNNGNTFLSNGAGQIIQGPDGKTILIGSDGRRIIADADSSEEDDSRDYGQGNSNVIINGQSGSSLIQSNGHSFIYGDQSHGSYINSNGRSVRIINGAIELNENGQVYTFQPKAAGVNEKETVDINGQPAQVEYSNGDIVIELADHTVIAKTGGRTFLGDRYSFDNRDKLEAEAKNYAQRIENEVRATLQKTMEDLKAELGSLFA</sequence>
<organism evidence="1">
    <name type="scientific">Drosophila rhopaloa</name>
    <name type="common">Fruit fly</name>
    <dbReference type="NCBI Taxonomy" id="1041015"/>
    <lineage>
        <taxon>Eukaryota</taxon>
        <taxon>Metazoa</taxon>
        <taxon>Ecdysozoa</taxon>
        <taxon>Arthropoda</taxon>
        <taxon>Hexapoda</taxon>
        <taxon>Insecta</taxon>
        <taxon>Pterygota</taxon>
        <taxon>Neoptera</taxon>
        <taxon>Endopterygota</taxon>
        <taxon>Diptera</taxon>
        <taxon>Brachycera</taxon>
        <taxon>Muscomorpha</taxon>
        <taxon>Ephydroidea</taxon>
        <taxon>Drosophilidae</taxon>
        <taxon>Drosophila</taxon>
        <taxon>Sophophora</taxon>
    </lineage>
</organism>